<keyword evidence="7" id="KW-0411">Iron-sulfur</keyword>
<organism evidence="9 10">
    <name type="scientific">Desulfofundulus luciae</name>
    <dbReference type="NCBI Taxonomy" id="74702"/>
    <lineage>
        <taxon>Bacteria</taxon>
        <taxon>Bacillati</taxon>
        <taxon>Bacillota</taxon>
        <taxon>Clostridia</taxon>
        <taxon>Eubacteriales</taxon>
        <taxon>Peptococcaceae</taxon>
        <taxon>Desulfofundulus</taxon>
    </lineage>
</organism>
<evidence type="ECO:0000256" key="6">
    <source>
        <dbReference type="ARBA" id="ARBA00023004"/>
    </source>
</evidence>
<evidence type="ECO:0000256" key="4">
    <source>
        <dbReference type="ARBA" id="ARBA00022737"/>
    </source>
</evidence>
<keyword evidence="4" id="KW-0677">Repeat</keyword>
<evidence type="ECO:0000256" key="5">
    <source>
        <dbReference type="ARBA" id="ARBA00022982"/>
    </source>
</evidence>
<dbReference type="SUPFAM" id="SSF46548">
    <property type="entry name" value="alpha-helical ferredoxin"/>
    <property type="match status" value="1"/>
</dbReference>
<dbReference type="Pfam" id="PF02589">
    <property type="entry name" value="LUD_dom"/>
    <property type="match status" value="1"/>
</dbReference>
<dbReference type="PANTHER" id="PTHR47153:SF2">
    <property type="entry name" value="LACTATE UTILIZATION PROTEIN B"/>
    <property type="match status" value="1"/>
</dbReference>
<dbReference type="Pfam" id="PF13183">
    <property type="entry name" value="Fer4_8"/>
    <property type="match status" value="1"/>
</dbReference>
<dbReference type="Gene3D" id="3.40.50.10420">
    <property type="entry name" value="NagB/RpiA/CoA transferase-like"/>
    <property type="match status" value="1"/>
</dbReference>
<dbReference type="Gene3D" id="1.10.1060.10">
    <property type="entry name" value="Alpha-helical ferredoxin"/>
    <property type="match status" value="1"/>
</dbReference>
<dbReference type="InterPro" id="IPR024185">
    <property type="entry name" value="FTHF_cligase-like_sf"/>
</dbReference>
<evidence type="ECO:0000313" key="9">
    <source>
        <dbReference type="EMBL" id="MDQ0286349.1"/>
    </source>
</evidence>
<keyword evidence="10" id="KW-1185">Reference proteome</keyword>
<feature type="domain" description="4Fe-4S ferredoxin-type" evidence="8">
    <location>
        <begin position="302"/>
        <end position="330"/>
    </location>
</feature>
<dbReference type="PROSITE" id="PS51379">
    <property type="entry name" value="4FE4S_FER_2"/>
    <property type="match status" value="1"/>
</dbReference>
<dbReference type="InterPro" id="IPR054704">
    <property type="entry name" value="Quin_L_LdhH-like"/>
</dbReference>
<sequence length="724" mass="80448">MSKAALRQATREALANTSVCSALGKFADNYVIAREQAYRHKDFEGLRREVARIKREAAERMEELAIQFSREATRRGATVFRAATAQDAREYIARLAKSKDIKTIVKSKSMASEEIHLNEYLKEQGLEAVETDLGEWIIQLACQRPSHMVMPAIHMSRNEVAEIFSREIKEPVEPDISSMVKLARRELRKKFLSSWMGISGANIAVAETGTIVMVTNEGNGRLTTTLPPVHVIIVGLEKLVPRFTDIVPILEVLPRSATAQHITTYVTMITGAVPAVDPNGNYHEQKELHIILLDNGRTRMAGDPVFREALQCVRCAACLNVCPIYQLVGGVFGDVYTGGIGTVLTAFFTDPQKAQQVQNLCLGCERCRDYCSGNIDLPGLIGELRRRTVEKEGMSYVQRVIFEKVLVNRRVFHKLLKAASRLQKPFTREGKIRHLPLFLAGLTEGRSLPAIAEIPFRERVDKLPRPGRVVDRVAFFSGCLVDFVYPGIGESVAKVLASLGFEMLCPEGQTCCGYPARQVGLTNSFTELARQNIAAFENINARYVLTACPTCAEALKFLYPQLLADDPVWSKRARWLAEKVTDFSSFVFAHREKLVPFMIPLKQKVTYHDSCHLKRRLRVTGEPRQLLIDAGAELVEMTPAALCCGFGGSYSIKFPELSRSVLDRKLQAVLGSGAEVVALDCPGCQMQISGGLDHERRPIRVMHTAEILASCIAGTVQVQDGKNN</sequence>
<dbReference type="InterPro" id="IPR037171">
    <property type="entry name" value="NagB/RpiA_transferase-like"/>
</dbReference>
<comment type="caution">
    <text evidence="9">The sequence shown here is derived from an EMBL/GenBank/DDBJ whole genome shotgun (WGS) entry which is preliminary data.</text>
</comment>
<dbReference type="InterPro" id="IPR017900">
    <property type="entry name" value="4Fe4S_Fe_S_CS"/>
</dbReference>
<protein>
    <submittedName>
        <fullName evidence="9">Iron-sulfur cluster protein</fullName>
    </submittedName>
</protein>
<evidence type="ECO:0000256" key="7">
    <source>
        <dbReference type="ARBA" id="ARBA00023014"/>
    </source>
</evidence>
<dbReference type="PANTHER" id="PTHR47153">
    <property type="entry name" value="LACTATE UTILIZATION PROTEIN B"/>
    <property type="match status" value="1"/>
</dbReference>
<reference evidence="9 10" key="1">
    <citation type="submission" date="2023-07" db="EMBL/GenBank/DDBJ databases">
        <title>Genomic Encyclopedia of Type Strains, Phase IV (KMG-IV): sequencing the most valuable type-strain genomes for metagenomic binning, comparative biology and taxonomic classification.</title>
        <authorList>
            <person name="Goeker M."/>
        </authorList>
    </citation>
    <scope>NUCLEOTIDE SEQUENCE [LARGE SCALE GENOMIC DNA]</scope>
    <source>
        <strain evidence="9 10">DSM 12396</strain>
    </source>
</reference>
<dbReference type="Pfam" id="PF02754">
    <property type="entry name" value="CCG"/>
    <property type="match status" value="2"/>
</dbReference>
<gene>
    <name evidence="9" type="ORF">J2Z49_001463</name>
</gene>
<dbReference type="RefSeq" id="WP_307401381.1">
    <property type="nucleotide sequence ID" value="NZ_JAUSUX010000009.1"/>
</dbReference>
<dbReference type="InterPro" id="IPR004452">
    <property type="entry name" value="LutB/LldF"/>
</dbReference>
<dbReference type="NCBIfam" id="NF045670">
    <property type="entry name" value="quin_L_LdhH"/>
    <property type="match status" value="1"/>
</dbReference>
<keyword evidence="5" id="KW-0249">Electron transport</keyword>
<dbReference type="Proteomes" id="UP001225644">
    <property type="component" value="Unassembled WGS sequence"/>
</dbReference>
<dbReference type="InterPro" id="IPR009051">
    <property type="entry name" value="Helical_ferredxn"/>
</dbReference>
<dbReference type="InterPro" id="IPR017896">
    <property type="entry name" value="4Fe4S_Fe-S-bd"/>
</dbReference>
<dbReference type="InterPro" id="IPR004017">
    <property type="entry name" value="Cys_rich_dom"/>
</dbReference>
<evidence type="ECO:0000256" key="3">
    <source>
        <dbReference type="ARBA" id="ARBA00022723"/>
    </source>
</evidence>
<proteinExistence type="predicted"/>
<evidence type="ECO:0000313" key="10">
    <source>
        <dbReference type="Proteomes" id="UP001225644"/>
    </source>
</evidence>
<dbReference type="InterPro" id="IPR003741">
    <property type="entry name" value="LUD_dom"/>
</dbReference>
<dbReference type="SUPFAM" id="SSF100950">
    <property type="entry name" value="NagB/RpiA/CoA transferase-like"/>
    <property type="match status" value="1"/>
</dbReference>
<accession>A0ABU0B0V0</accession>
<evidence type="ECO:0000256" key="2">
    <source>
        <dbReference type="ARBA" id="ARBA00022485"/>
    </source>
</evidence>
<keyword evidence="1" id="KW-0813">Transport</keyword>
<evidence type="ECO:0000256" key="1">
    <source>
        <dbReference type="ARBA" id="ARBA00022448"/>
    </source>
</evidence>
<dbReference type="PROSITE" id="PS00198">
    <property type="entry name" value="4FE4S_FER_1"/>
    <property type="match status" value="1"/>
</dbReference>
<keyword evidence="6" id="KW-0408">Iron</keyword>
<keyword evidence="2" id="KW-0004">4Fe-4S</keyword>
<evidence type="ECO:0000259" key="8">
    <source>
        <dbReference type="PROSITE" id="PS51379"/>
    </source>
</evidence>
<keyword evidence="3" id="KW-0479">Metal-binding</keyword>
<name>A0ABU0B0V0_9FIRM</name>
<dbReference type="EMBL" id="JAUSUX010000009">
    <property type="protein sequence ID" value="MDQ0286349.1"/>
    <property type="molecule type" value="Genomic_DNA"/>
</dbReference>